<sequence>MKDLIGSAGTVGGLLLRFFQFTFAFISFCVMVTVPGFSSVTAFCYLVAAMVFQCMWSLAIGLLDGYALLTGRRLQNSLLVSLFVVGDWVTSTMTFAAACSAAGITVLIDNDLSECGPNHCSRFEAAVAMAFLGWITISLSFFFSFWVLASR</sequence>
<keyword evidence="6 8" id="KW-1133">Transmembrane helix</keyword>
<evidence type="ECO:0000256" key="5">
    <source>
        <dbReference type="ARBA" id="ARBA00022692"/>
    </source>
</evidence>
<accession>A0ABP0URK0</accession>
<comment type="subcellular location">
    <subcellularLocation>
        <location evidence="1 8">Cell membrane</location>
        <topology evidence="1 8">Multi-pass membrane protein</topology>
    </subcellularLocation>
</comment>
<evidence type="ECO:0000313" key="11">
    <source>
        <dbReference type="Proteomes" id="UP001497512"/>
    </source>
</evidence>
<dbReference type="PANTHER" id="PTHR32021">
    <property type="entry name" value="CASP-LIKE PROTEIN 5B3"/>
    <property type="match status" value="1"/>
</dbReference>
<comment type="similarity">
    <text evidence="2 8">Belongs to the Casparian strip membrane proteins (CASP) family.</text>
</comment>
<comment type="subunit">
    <text evidence="3 8">Homodimer and heterodimers.</text>
</comment>
<feature type="transmembrane region" description="Helical" evidence="8">
    <location>
        <begin position="12"/>
        <end position="34"/>
    </location>
</feature>
<dbReference type="InterPro" id="IPR006702">
    <property type="entry name" value="CASP_dom"/>
</dbReference>
<keyword evidence="4 8" id="KW-1003">Cell membrane</keyword>
<evidence type="ECO:0000313" key="10">
    <source>
        <dbReference type="EMBL" id="CAK9228520.1"/>
    </source>
</evidence>
<gene>
    <name evidence="10" type="ORF">CSSPTR1EN2_LOCUS19160</name>
</gene>
<keyword evidence="5 8" id="KW-0812">Transmembrane</keyword>
<reference evidence="10" key="1">
    <citation type="submission" date="2024-02" db="EMBL/GenBank/DDBJ databases">
        <authorList>
            <consortium name="ELIXIR-Norway"/>
            <consortium name="Elixir Norway"/>
        </authorList>
    </citation>
    <scope>NUCLEOTIDE SEQUENCE</scope>
</reference>
<evidence type="ECO:0000256" key="3">
    <source>
        <dbReference type="ARBA" id="ARBA00011489"/>
    </source>
</evidence>
<evidence type="ECO:0000256" key="8">
    <source>
        <dbReference type="RuleBase" id="RU361233"/>
    </source>
</evidence>
<dbReference type="Pfam" id="PF04535">
    <property type="entry name" value="CASP_dom"/>
    <property type="match status" value="1"/>
</dbReference>
<dbReference type="Proteomes" id="UP001497512">
    <property type="component" value="Chromosome 6"/>
</dbReference>
<feature type="transmembrane region" description="Helical" evidence="8">
    <location>
        <begin position="128"/>
        <end position="149"/>
    </location>
</feature>
<protein>
    <recommendedName>
        <fullName evidence="8">CASP-like protein</fullName>
    </recommendedName>
</protein>
<feature type="transmembrane region" description="Helical" evidence="8">
    <location>
        <begin position="40"/>
        <end position="66"/>
    </location>
</feature>
<organism evidence="10 11">
    <name type="scientific">Sphagnum troendelagicum</name>
    <dbReference type="NCBI Taxonomy" id="128251"/>
    <lineage>
        <taxon>Eukaryota</taxon>
        <taxon>Viridiplantae</taxon>
        <taxon>Streptophyta</taxon>
        <taxon>Embryophyta</taxon>
        <taxon>Bryophyta</taxon>
        <taxon>Sphagnophytina</taxon>
        <taxon>Sphagnopsida</taxon>
        <taxon>Sphagnales</taxon>
        <taxon>Sphagnaceae</taxon>
        <taxon>Sphagnum</taxon>
    </lineage>
</organism>
<keyword evidence="7 8" id="KW-0472">Membrane</keyword>
<evidence type="ECO:0000256" key="4">
    <source>
        <dbReference type="ARBA" id="ARBA00022475"/>
    </source>
</evidence>
<keyword evidence="11" id="KW-1185">Reference proteome</keyword>
<dbReference type="PANTHER" id="PTHR32021:SF1">
    <property type="entry name" value="CASP-LIKE PROTEIN 5A1"/>
    <property type="match status" value="1"/>
</dbReference>
<evidence type="ECO:0000256" key="1">
    <source>
        <dbReference type="ARBA" id="ARBA00004651"/>
    </source>
</evidence>
<dbReference type="InterPro" id="IPR045009">
    <property type="entry name" value="CASPL-5"/>
</dbReference>
<name>A0ABP0URK0_9BRYO</name>
<dbReference type="EMBL" id="OZ019898">
    <property type="protein sequence ID" value="CAK9228520.1"/>
    <property type="molecule type" value="Genomic_DNA"/>
</dbReference>
<feature type="domain" description="Casparian strip membrane protein" evidence="9">
    <location>
        <begin position="8"/>
        <end position="135"/>
    </location>
</feature>
<evidence type="ECO:0000256" key="7">
    <source>
        <dbReference type="ARBA" id="ARBA00023136"/>
    </source>
</evidence>
<proteinExistence type="inferred from homology"/>
<evidence type="ECO:0000256" key="6">
    <source>
        <dbReference type="ARBA" id="ARBA00022989"/>
    </source>
</evidence>
<evidence type="ECO:0000256" key="2">
    <source>
        <dbReference type="ARBA" id="ARBA00007651"/>
    </source>
</evidence>
<evidence type="ECO:0000259" key="9">
    <source>
        <dbReference type="Pfam" id="PF04535"/>
    </source>
</evidence>
<feature type="transmembrane region" description="Helical" evidence="8">
    <location>
        <begin position="78"/>
        <end position="108"/>
    </location>
</feature>